<organism evidence="2 3">
    <name type="scientific">Phaeosphaeria nodorum (strain SN15 / ATCC MYA-4574 / FGSC 10173)</name>
    <name type="common">Glume blotch fungus</name>
    <name type="synonym">Parastagonospora nodorum</name>
    <dbReference type="NCBI Taxonomy" id="321614"/>
    <lineage>
        <taxon>Eukaryota</taxon>
        <taxon>Fungi</taxon>
        <taxon>Dikarya</taxon>
        <taxon>Ascomycota</taxon>
        <taxon>Pezizomycotina</taxon>
        <taxon>Dothideomycetes</taxon>
        <taxon>Pleosporomycetidae</taxon>
        <taxon>Pleosporales</taxon>
        <taxon>Pleosporineae</taxon>
        <taxon>Phaeosphaeriaceae</taxon>
        <taxon>Parastagonospora</taxon>
    </lineage>
</organism>
<dbReference type="GeneID" id="5980898"/>
<protein>
    <submittedName>
        <fullName evidence="2">Uncharacterized protein</fullName>
    </submittedName>
</protein>
<feature type="region of interest" description="Disordered" evidence="1">
    <location>
        <begin position="31"/>
        <end position="52"/>
    </location>
</feature>
<name>Q0U394_PHANO</name>
<dbReference type="InParanoid" id="Q0U394"/>
<dbReference type="AlphaFoldDB" id="Q0U394"/>
<dbReference type="Proteomes" id="UP000001055">
    <property type="component" value="Unassembled WGS sequence"/>
</dbReference>
<dbReference type="RefSeq" id="XP_001803976.1">
    <property type="nucleotide sequence ID" value="XM_001803924.1"/>
</dbReference>
<dbReference type="EMBL" id="CH445352">
    <property type="protein sequence ID" value="EAT78794.1"/>
    <property type="molecule type" value="Genomic_DNA"/>
</dbReference>
<reference evidence="3" key="1">
    <citation type="journal article" date="2007" name="Plant Cell">
        <title>Dothideomycete-plant interactions illuminated by genome sequencing and EST analysis of the wheat pathogen Stagonospora nodorum.</title>
        <authorList>
            <person name="Hane J.K."/>
            <person name="Lowe R.G."/>
            <person name="Solomon P.S."/>
            <person name="Tan K.C."/>
            <person name="Schoch C.L."/>
            <person name="Spatafora J.W."/>
            <person name="Crous P.W."/>
            <person name="Kodira C."/>
            <person name="Birren B.W."/>
            <person name="Galagan J.E."/>
            <person name="Torriani S.F."/>
            <person name="McDonald B.A."/>
            <person name="Oliver R.P."/>
        </authorList>
    </citation>
    <scope>NUCLEOTIDE SEQUENCE [LARGE SCALE GENOMIC DNA]</scope>
    <source>
        <strain evidence="3">SN15 / ATCC MYA-4574 / FGSC 10173</strain>
    </source>
</reference>
<proteinExistence type="predicted"/>
<feature type="compositionally biased region" description="Polar residues" evidence="1">
    <location>
        <begin position="41"/>
        <end position="52"/>
    </location>
</feature>
<gene>
    <name evidence="2" type="ORF">SNOG_13770</name>
</gene>
<evidence type="ECO:0000313" key="2">
    <source>
        <dbReference type="EMBL" id="EAT78794.1"/>
    </source>
</evidence>
<sequence length="106" mass="11638">MACKCPDHLFNITFGCDMHGDVILVKNGSDRETSPFAAHNTPHQTSTSQTALQPASSCNTRLMERLPPYLKAHVVHDLSLADRNIVQNPILISAQSLDLPVYQSPV</sequence>
<evidence type="ECO:0000256" key="1">
    <source>
        <dbReference type="SAM" id="MobiDB-lite"/>
    </source>
</evidence>
<accession>Q0U394</accession>
<evidence type="ECO:0000313" key="3">
    <source>
        <dbReference type="Proteomes" id="UP000001055"/>
    </source>
</evidence>
<dbReference type="KEGG" id="pno:SNOG_13770"/>